<dbReference type="InterPro" id="IPR036371">
    <property type="entry name" value="TPK_B1-bd_sf"/>
</dbReference>
<protein>
    <recommendedName>
        <fullName evidence="5">Thiamine diphosphokinase</fullName>
        <ecNumber evidence="5">2.7.6.2</ecNumber>
    </recommendedName>
</protein>
<evidence type="ECO:0000256" key="1">
    <source>
        <dbReference type="ARBA" id="ARBA00022679"/>
    </source>
</evidence>
<proteinExistence type="predicted"/>
<evidence type="ECO:0000313" key="8">
    <source>
        <dbReference type="Proteomes" id="UP000182624"/>
    </source>
</evidence>
<dbReference type="SUPFAM" id="SSF63999">
    <property type="entry name" value="Thiamin pyrophosphokinase, catalytic domain"/>
    <property type="match status" value="1"/>
</dbReference>
<keyword evidence="8" id="KW-1185">Reference proteome</keyword>
<dbReference type="EC" id="2.7.6.2" evidence="5"/>
<dbReference type="CDD" id="cd07995">
    <property type="entry name" value="TPK"/>
    <property type="match status" value="1"/>
</dbReference>
<dbReference type="GO" id="GO:0005524">
    <property type="term" value="F:ATP binding"/>
    <property type="evidence" value="ECO:0007669"/>
    <property type="project" value="UniProtKB-KW"/>
</dbReference>
<accession>A0A1I5U9X4</accession>
<dbReference type="Proteomes" id="UP000182624">
    <property type="component" value="Unassembled WGS sequence"/>
</dbReference>
<reference evidence="8" key="1">
    <citation type="submission" date="2016-10" db="EMBL/GenBank/DDBJ databases">
        <authorList>
            <person name="Varghese N."/>
            <person name="Submissions S."/>
        </authorList>
    </citation>
    <scope>NUCLEOTIDE SEQUENCE [LARGE SCALE GENOMIC DNA]</scope>
    <source>
        <strain evidence="8">P18</strain>
    </source>
</reference>
<evidence type="ECO:0000256" key="2">
    <source>
        <dbReference type="ARBA" id="ARBA00022741"/>
    </source>
</evidence>
<dbReference type="Gene3D" id="3.40.50.10240">
    <property type="entry name" value="Thiamin pyrophosphokinase, catalytic domain"/>
    <property type="match status" value="1"/>
</dbReference>
<dbReference type="SUPFAM" id="SSF63862">
    <property type="entry name" value="Thiamin pyrophosphokinase, substrate-binding domain"/>
    <property type="match status" value="1"/>
</dbReference>
<dbReference type="InterPro" id="IPR053149">
    <property type="entry name" value="TPK"/>
</dbReference>
<gene>
    <name evidence="7" type="ORF">SAMN04487928_1124</name>
</gene>
<dbReference type="PANTHER" id="PTHR41299:SF1">
    <property type="entry name" value="THIAMINE PYROPHOSPHOKINASE"/>
    <property type="match status" value="1"/>
</dbReference>
<dbReference type="Pfam" id="PF04265">
    <property type="entry name" value="TPK_B1_binding"/>
    <property type="match status" value="1"/>
</dbReference>
<dbReference type="InterPro" id="IPR007373">
    <property type="entry name" value="Thiamin_PyroPKinase_B1-bd"/>
</dbReference>
<dbReference type="InterPro" id="IPR036759">
    <property type="entry name" value="TPK_catalytic_sf"/>
</dbReference>
<dbReference type="SMART" id="SM00983">
    <property type="entry name" value="TPK_B1_binding"/>
    <property type="match status" value="1"/>
</dbReference>
<feature type="domain" description="Thiamin pyrophosphokinase thiamin-binding" evidence="6">
    <location>
        <begin position="174"/>
        <end position="233"/>
    </location>
</feature>
<dbReference type="AlphaFoldDB" id="A0A1I5U9X4"/>
<keyword evidence="2" id="KW-0547">Nucleotide-binding</keyword>
<evidence type="ECO:0000259" key="6">
    <source>
        <dbReference type="SMART" id="SM00983"/>
    </source>
</evidence>
<dbReference type="InterPro" id="IPR007371">
    <property type="entry name" value="TPK_catalytic"/>
</dbReference>
<dbReference type="NCBIfam" id="TIGR01378">
    <property type="entry name" value="thi_PPkinase"/>
    <property type="match status" value="1"/>
</dbReference>
<dbReference type="InterPro" id="IPR006282">
    <property type="entry name" value="Thi_PPkinase"/>
</dbReference>
<dbReference type="Pfam" id="PF04263">
    <property type="entry name" value="TPK_catalytic"/>
    <property type="match status" value="1"/>
</dbReference>
<dbReference type="GO" id="GO:0004788">
    <property type="term" value="F:thiamine diphosphokinase activity"/>
    <property type="evidence" value="ECO:0007669"/>
    <property type="project" value="UniProtKB-UniRule"/>
</dbReference>
<evidence type="ECO:0000256" key="4">
    <source>
        <dbReference type="ARBA" id="ARBA00022840"/>
    </source>
</evidence>
<keyword evidence="1" id="KW-0808">Transferase</keyword>
<dbReference type="PANTHER" id="PTHR41299">
    <property type="entry name" value="THIAMINE PYROPHOSPHOKINASE"/>
    <property type="match status" value="1"/>
</dbReference>
<evidence type="ECO:0000313" key="7">
    <source>
        <dbReference type="EMBL" id="SFP92041.1"/>
    </source>
</evidence>
<evidence type="ECO:0000256" key="3">
    <source>
        <dbReference type="ARBA" id="ARBA00022777"/>
    </source>
</evidence>
<dbReference type="GO" id="GO:0006772">
    <property type="term" value="P:thiamine metabolic process"/>
    <property type="evidence" value="ECO:0007669"/>
    <property type="project" value="UniProtKB-UniRule"/>
</dbReference>
<keyword evidence="3 7" id="KW-0418">Kinase</keyword>
<dbReference type="GO" id="GO:0016301">
    <property type="term" value="F:kinase activity"/>
    <property type="evidence" value="ECO:0007669"/>
    <property type="project" value="UniProtKB-KW"/>
</dbReference>
<dbReference type="GO" id="GO:0030975">
    <property type="term" value="F:thiamine binding"/>
    <property type="evidence" value="ECO:0007669"/>
    <property type="project" value="InterPro"/>
</dbReference>
<name>A0A1I5U9X4_9FIRM</name>
<organism evidence="7 8">
    <name type="scientific">Butyrivibrio proteoclasticus</name>
    <dbReference type="NCBI Taxonomy" id="43305"/>
    <lineage>
        <taxon>Bacteria</taxon>
        <taxon>Bacillati</taxon>
        <taxon>Bacillota</taxon>
        <taxon>Clostridia</taxon>
        <taxon>Lachnospirales</taxon>
        <taxon>Lachnospiraceae</taxon>
        <taxon>Butyrivibrio</taxon>
    </lineage>
</organism>
<keyword evidence="4" id="KW-0067">ATP-binding</keyword>
<evidence type="ECO:0000256" key="5">
    <source>
        <dbReference type="NCBIfam" id="TIGR01378"/>
    </source>
</evidence>
<dbReference type="EMBL" id="FOXO01000012">
    <property type="protein sequence ID" value="SFP92041.1"/>
    <property type="molecule type" value="Genomic_DNA"/>
</dbReference>
<dbReference type="GO" id="GO:0009229">
    <property type="term" value="P:thiamine diphosphate biosynthetic process"/>
    <property type="evidence" value="ECO:0007669"/>
    <property type="project" value="InterPro"/>
</dbReference>
<sequence length="242" mass="27117">MGYGYRYYRIKDKSMNSEIKNGKCVIISAGDFYPVEIDLEEGDFCIACDAGFLHARNVGVLPDLIVGDFDSLSEKGDMAIRDLMEIEETDPDRIVRLNVKKDDTDTIKAVKIGLEKGYRKFFLYGALGGKRVDHTIANIQTLNFIKNHGAKGYIMEYDKMLLVAHNETVKFHRGNSGYISVFSLSDISKGVTIKGLMYNLESGTLTNDFPLGVSNEFIIDEEAEITVEEGTLLITVYFSDET</sequence>